<accession>R0KG73</accession>
<evidence type="ECO:0000313" key="2">
    <source>
        <dbReference type="Proteomes" id="UP000296049"/>
    </source>
</evidence>
<dbReference type="EMBL" id="KB742389">
    <property type="protein sequence ID" value="EOB09117.1"/>
    <property type="molecule type" value="Genomic_DNA"/>
</dbReference>
<keyword evidence="2" id="KW-1185">Reference proteome</keyword>
<gene>
    <name evidence="1" type="ORF">Anapl_08050</name>
</gene>
<reference evidence="2" key="1">
    <citation type="journal article" date="2013" name="Nat. Genet.">
        <title>The duck genome and transcriptome provide insight into an avian influenza virus reservoir species.</title>
        <authorList>
            <person name="Huang Y."/>
            <person name="Li Y."/>
            <person name="Burt D.W."/>
            <person name="Chen H."/>
            <person name="Zhang Y."/>
            <person name="Qian W."/>
            <person name="Kim H."/>
            <person name="Gan S."/>
            <person name="Zhao Y."/>
            <person name="Li J."/>
            <person name="Yi K."/>
            <person name="Feng H."/>
            <person name="Zhu P."/>
            <person name="Li B."/>
            <person name="Liu Q."/>
            <person name="Fairley S."/>
            <person name="Magor K.E."/>
            <person name="Du Z."/>
            <person name="Hu X."/>
            <person name="Goodman L."/>
            <person name="Tafer H."/>
            <person name="Vignal A."/>
            <person name="Lee T."/>
            <person name="Kim K.W."/>
            <person name="Sheng Z."/>
            <person name="An Y."/>
            <person name="Searle S."/>
            <person name="Herrero J."/>
            <person name="Groenen M.A."/>
            <person name="Crooijmans R.P."/>
            <person name="Faraut T."/>
            <person name="Cai Q."/>
            <person name="Webster R.G."/>
            <person name="Aldridge J.R."/>
            <person name="Warren W.C."/>
            <person name="Bartschat S."/>
            <person name="Kehr S."/>
            <person name="Marz M."/>
            <person name="Stadler P.F."/>
            <person name="Smith J."/>
            <person name="Kraus R.H."/>
            <person name="Zhao Y."/>
            <person name="Ren L."/>
            <person name="Fei J."/>
            <person name="Morisson M."/>
            <person name="Kaiser P."/>
            <person name="Griffin D.K."/>
            <person name="Rao M."/>
            <person name="Pitel F."/>
            <person name="Wang J."/>
            <person name="Li N."/>
        </authorList>
    </citation>
    <scope>NUCLEOTIDE SEQUENCE [LARGE SCALE GENOMIC DNA]</scope>
</reference>
<name>R0KG73_ANAPL</name>
<sequence>MKAFRQDIVHLAGGLPVQALMHYSLALISDMVALRKDAQCSQVELIADSLARVVLCLHSQAVLFTSQGTSEESFEGLQKSGIAILQRLSHKCGDEAQKHYTDTSLKSWQAISGSRDYGLSGFYGALINLCSNTFRGEQVDKISGSRGMQQLVLTNHIQQALLPTAVPSSQQNPGGLDPDNTSISETFKAGNGHYTADCVKPETERSQITSDFYSAKHGFEISNDQAVGSIVDRCCRQCLVQCSGNLPFSTPGPFSFYDDNGQTPACKMHVAHKLLQCDSLAGYPVLVLLPKMQEKHLAGTTNACRSSGLRTQEQGRIWYFRGEMCNRRKGGKLMRLKHCFGKALSEEDLPIRQTAVTPEQCEHMSLGAMRLSVVV</sequence>
<protein>
    <submittedName>
        <fullName evidence="1">Uncharacterized protein</fullName>
    </submittedName>
</protein>
<organism evidence="1 2">
    <name type="scientific">Anas platyrhynchos</name>
    <name type="common">Mallard</name>
    <name type="synonym">Anas boschas</name>
    <dbReference type="NCBI Taxonomy" id="8839"/>
    <lineage>
        <taxon>Eukaryota</taxon>
        <taxon>Metazoa</taxon>
        <taxon>Chordata</taxon>
        <taxon>Craniata</taxon>
        <taxon>Vertebrata</taxon>
        <taxon>Euteleostomi</taxon>
        <taxon>Archelosauria</taxon>
        <taxon>Archosauria</taxon>
        <taxon>Dinosauria</taxon>
        <taxon>Saurischia</taxon>
        <taxon>Theropoda</taxon>
        <taxon>Coelurosauria</taxon>
        <taxon>Aves</taxon>
        <taxon>Neognathae</taxon>
        <taxon>Galloanserae</taxon>
        <taxon>Anseriformes</taxon>
        <taxon>Anatidae</taxon>
        <taxon>Anatinae</taxon>
        <taxon>Anas</taxon>
    </lineage>
</organism>
<dbReference type="AlphaFoldDB" id="R0KG73"/>
<dbReference type="Proteomes" id="UP000296049">
    <property type="component" value="Unassembled WGS sequence"/>
</dbReference>
<evidence type="ECO:0000313" key="1">
    <source>
        <dbReference type="EMBL" id="EOB09117.1"/>
    </source>
</evidence>
<proteinExistence type="predicted"/>